<dbReference type="GO" id="GO:0016567">
    <property type="term" value="P:protein ubiquitination"/>
    <property type="evidence" value="ECO:0007669"/>
    <property type="project" value="UniProtKB-ARBA"/>
</dbReference>
<dbReference type="EMBL" id="JAUHHV010000008">
    <property type="protein sequence ID" value="KAK1415930.1"/>
    <property type="molecule type" value="Genomic_DNA"/>
</dbReference>
<keyword evidence="3" id="KW-0808">Transferase</keyword>
<accession>A0AAD8KAF1</accession>
<dbReference type="EC" id="2.3.2.27" evidence="2"/>
<keyword evidence="6" id="KW-0833">Ubl conjugation pathway</keyword>
<comment type="caution">
    <text evidence="10">The sequence shown here is derived from an EMBL/GenBank/DDBJ whole genome shotgun (WGS) entry which is preliminary data.</text>
</comment>
<keyword evidence="11" id="KW-1185">Reference proteome</keyword>
<dbReference type="AlphaFoldDB" id="A0AAD8KAF1"/>
<evidence type="ECO:0000256" key="4">
    <source>
        <dbReference type="ARBA" id="ARBA00022723"/>
    </source>
</evidence>
<evidence type="ECO:0000256" key="3">
    <source>
        <dbReference type="ARBA" id="ARBA00022679"/>
    </source>
</evidence>
<dbReference type="GO" id="GO:0008270">
    <property type="term" value="F:zinc ion binding"/>
    <property type="evidence" value="ECO:0007669"/>
    <property type="project" value="UniProtKB-KW"/>
</dbReference>
<reference evidence="10" key="1">
    <citation type="journal article" date="2023" name="bioRxiv">
        <title>Improved chromosome-level genome assembly for marigold (Tagetes erecta).</title>
        <authorList>
            <person name="Jiang F."/>
            <person name="Yuan L."/>
            <person name="Wang S."/>
            <person name="Wang H."/>
            <person name="Xu D."/>
            <person name="Wang A."/>
            <person name="Fan W."/>
        </authorList>
    </citation>
    <scope>NUCLEOTIDE SEQUENCE</scope>
    <source>
        <strain evidence="10">WSJ</strain>
        <tissue evidence="10">Leaf</tissue>
    </source>
</reference>
<name>A0AAD8KAF1_TARER</name>
<dbReference type="Proteomes" id="UP001229421">
    <property type="component" value="Unassembled WGS sequence"/>
</dbReference>
<evidence type="ECO:0000256" key="2">
    <source>
        <dbReference type="ARBA" id="ARBA00012483"/>
    </source>
</evidence>
<gene>
    <name evidence="10" type="ORF">QVD17_31718</name>
</gene>
<evidence type="ECO:0000259" key="9">
    <source>
        <dbReference type="PROSITE" id="PS50089"/>
    </source>
</evidence>
<dbReference type="GO" id="GO:0005737">
    <property type="term" value="C:cytoplasm"/>
    <property type="evidence" value="ECO:0007669"/>
    <property type="project" value="TreeGrafter"/>
</dbReference>
<evidence type="ECO:0000256" key="8">
    <source>
        <dbReference type="PROSITE-ProRule" id="PRU00175"/>
    </source>
</evidence>
<evidence type="ECO:0000256" key="5">
    <source>
        <dbReference type="ARBA" id="ARBA00022771"/>
    </source>
</evidence>
<evidence type="ECO:0000313" key="11">
    <source>
        <dbReference type="Proteomes" id="UP001229421"/>
    </source>
</evidence>
<sequence length="189" mass="20942">MASESDVPALIQRLMLMPLFASISTTRSEPHPEPDPDRIVLINPLTQAMVVIGRNGNGVDFDSLFKDGQPPASKASIDGLPVTEIKCCDDVGKMGSECVICLEEFGIGDLVSEMPCKHKFHGGCVKKWLRMHGSCPVCRYKMPVAEDDDDLEKKIGDESGGRSRRRREIWVTFAFGDGRLRNEGEVEFE</sequence>
<evidence type="ECO:0000256" key="7">
    <source>
        <dbReference type="ARBA" id="ARBA00022833"/>
    </source>
</evidence>
<proteinExistence type="predicted"/>
<protein>
    <recommendedName>
        <fullName evidence="2">RING-type E3 ubiquitin transferase</fullName>
        <ecNumber evidence="2">2.3.2.27</ecNumber>
    </recommendedName>
</protein>
<dbReference type="PROSITE" id="PS50089">
    <property type="entry name" value="ZF_RING_2"/>
    <property type="match status" value="1"/>
</dbReference>
<dbReference type="SMART" id="SM00184">
    <property type="entry name" value="RING"/>
    <property type="match status" value="1"/>
</dbReference>
<keyword evidence="7" id="KW-0862">Zinc</keyword>
<organism evidence="10 11">
    <name type="scientific">Tagetes erecta</name>
    <name type="common">African marigold</name>
    <dbReference type="NCBI Taxonomy" id="13708"/>
    <lineage>
        <taxon>Eukaryota</taxon>
        <taxon>Viridiplantae</taxon>
        <taxon>Streptophyta</taxon>
        <taxon>Embryophyta</taxon>
        <taxon>Tracheophyta</taxon>
        <taxon>Spermatophyta</taxon>
        <taxon>Magnoliopsida</taxon>
        <taxon>eudicotyledons</taxon>
        <taxon>Gunneridae</taxon>
        <taxon>Pentapetalae</taxon>
        <taxon>asterids</taxon>
        <taxon>campanulids</taxon>
        <taxon>Asterales</taxon>
        <taxon>Asteraceae</taxon>
        <taxon>Asteroideae</taxon>
        <taxon>Heliantheae alliance</taxon>
        <taxon>Tageteae</taxon>
        <taxon>Tagetes</taxon>
    </lineage>
</organism>
<dbReference type="FunFam" id="3.30.40.10:FF:000127">
    <property type="entry name" value="E3 ubiquitin-protein ligase RNF181"/>
    <property type="match status" value="1"/>
</dbReference>
<evidence type="ECO:0000313" key="10">
    <source>
        <dbReference type="EMBL" id="KAK1415930.1"/>
    </source>
</evidence>
<dbReference type="Pfam" id="PF13639">
    <property type="entry name" value="zf-RING_2"/>
    <property type="match status" value="1"/>
</dbReference>
<dbReference type="InterPro" id="IPR013083">
    <property type="entry name" value="Znf_RING/FYVE/PHD"/>
</dbReference>
<keyword evidence="4" id="KW-0479">Metal-binding</keyword>
<dbReference type="PANTHER" id="PTHR15710">
    <property type="entry name" value="E3 UBIQUITIN-PROTEIN LIGASE PRAJA"/>
    <property type="match status" value="1"/>
</dbReference>
<dbReference type="PANTHER" id="PTHR15710:SF132">
    <property type="entry name" value="E3 UBIQUITIN-PROTEIN LIGASE MPSR1"/>
    <property type="match status" value="1"/>
</dbReference>
<evidence type="ECO:0000256" key="6">
    <source>
        <dbReference type="ARBA" id="ARBA00022786"/>
    </source>
</evidence>
<evidence type="ECO:0000256" key="1">
    <source>
        <dbReference type="ARBA" id="ARBA00000900"/>
    </source>
</evidence>
<dbReference type="InterPro" id="IPR001841">
    <property type="entry name" value="Znf_RING"/>
</dbReference>
<dbReference type="GO" id="GO:0061630">
    <property type="term" value="F:ubiquitin protein ligase activity"/>
    <property type="evidence" value="ECO:0007669"/>
    <property type="project" value="UniProtKB-EC"/>
</dbReference>
<keyword evidence="5 8" id="KW-0863">Zinc-finger</keyword>
<dbReference type="SUPFAM" id="SSF57850">
    <property type="entry name" value="RING/U-box"/>
    <property type="match status" value="1"/>
</dbReference>
<comment type="catalytic activity">
    <reaction evidence="1">
        <text>S-ubiquitinyl-[E2 ubiquitin-conjugating enzyme]-L-cysteine + [acceptor protein]-L-lysine = [E2 ubiquitin-conjugating enzyme]-L-cysteine + N(6)-ubiquitinyl-[acceptor protein]-L-lysine.</text>
        <dbReference type="EC" id="2.3.2.27"/>
    </reaction>
</comment>
<feature type="domain" description="RING-type" evidence="9">
    <location>
        <begin position="98"/>
        <end position="139"/>
    </location>
</feature>
<dbReference type="Gene3D" id="3.30.40.10">
    <property type="entry name" value="Zinc/RING finger domain, C3HC4 (zinc finger)"/>
    <property type="match status" value="1"/>
</dbReference>